<organism evidence="5">
    <name type="scientific">Thelazia callipaeda</name>
    <name type="common">Oriental eyeworm</name>
    <name type="synonym">Parasitic nematode</name>
    <dbReference type="NCBI Taxonomy" id="103827"/>
    <lineage>
        <taxon>Eukaryota</taxon>
        <taxon>Metazoa</taxon>
        <taxon>Ecdysozoa</taxon>
        <taxon>Nematoda</taxon>
        <taxon>Chromadorea</taxon>
        <taxon>Rhabditida</taxon>
        <taxon>Spirurina</taxon>
        <taxon>Spiruromorpha</taxon>
        <taxon>Thelazioidea</taxon>
        <taxon>Thelaziidae</taxon>
        <taxon>Thelazia</taxon>
    </lineage>
</organism>
<dbReference type="InterPro" id="IPR008962">
    <property type="entry name" value="PapD-like_sf"/>
</dbReference>
<feature type="domain" description="MSP" evidence="2">
    <location>
        <begin position="27"/>
        <end position="152"/>
    </location>
</feature>
<keyword evidence="1" id="KW-0206">Cytoskeleton</keyword>
<dbReference type="AlphaFoldDB" id="A0A0N5CQG1"/>
<name>A0A0N5CQG1_THECL</name>
<sequence length="181" mass="20497">MTDTTVSATTTVGRKAIDHTPDEDEFQMTLLPETKIIFMGENIGIEPLGVNIIMHNDTPWMQAFKVNTCTQVKCTANYMFTIRPSNGVIASNEKKNIRVTFKWKKVPRDDVHFISFYHVHVENSICAKTPREMLETYRPEGVKRIHCQFKYANGLTVNEPDPIPTASVMINPLTGAPVNKK</sequence>
<evidence type="ECO:0000259" key="2">
    <source>
        <dbReference type="PROSITE" id="PS50202"/>
    </source>
</evidence>
<evidence type="ECO:0000256" key="1">
    <source>
        <dbReference type="RuleBase" id="RU003425"/>
    </source>
</evidence>
<accession>A0A0N5CQG1</accession>
<dbReference type="EMBL" id="UYYF01000512">
    <property type="protein sequence ID" value="VDM98430.1"/>
    <property type="molecule type" value="Genomic_DNA"/>
</dbReference>
<dbReference type="OrthoDB" id="5826549at2759"/>
<evidence type="ECO:0000313" key="5">
    <source>
        <dbReference type="WBParaSite" id="TCLT_0000246101-mRNA-1"/>
    </source>
</evidence>
<keyword evidence="4" id="KW-1185">Reference proteome</keyword>
<dbReference type="InterPro" id="IPR013783">
    <property type="entry name" value="Ig-like_fold"/>
</dbReference>
<dbReference type="SUPFAM" id="SSF49354">
    <property type="entry name" value="PapD-like"/>
    <property type="match status" value="1"/>
</dbReference>
<dbReference type="Proteomes" id="UP000276776">
    <property type="component" value="Unassembled WGS sequence"/>
</dbReference>
<evidence type="ECO:0000313" key="4">
    <source>
        <dbReference type="Proteomes" id="UP000276776"/>
    </source>
</evidence>
<dbReference type="Pfam" id="PF00635">
    <property type="entry name" value="Motile_Sperm"/>
    <property type="match status" value="1"/>
</dbReference>
<dbReference type="PANTHER" id="PTHR21513">
    <property type="entry name" value="MAJOR SPERM PROTEIN"/>
    <property type="match status" value="1"/>
</dbReference>
<reference evidence="3 4" key="2">
    <citation type="submission" date="2018-11" db="EMBL/GenBank/DDBJ databases">
        <authorList>
            <consortium name="Pathogen Informatics"/>
        </authorList>
    </citation>
    <scope>NUCLEOTIDE SEQUENCE [LARGE SCALE GENOMIC DNA]</scope>
</reference>
<protein>
    <recommendedName>
        <fullName evidence="1">Major sperm protein</fullName>
    </recommendedName>
</protein>
<dbReference type="PANTHER" id="PTHR21513:SF19">
    <property type="entry name" value="MAJOR SPERM PROTEIN"/>
    <property type="match status" value="1"/>
</dbReference>
<dbReference type="PROSITE" id="PS50202">
    <property type="entry name" value="MSP"/>
    <property type="match status" value="1"/>
</dbReference>
<evidence type="ECO:0000313" key="3">
    <source>
        <dbReference type="EMBL" id="VDM98430.1"/>
    </source>
</evidence>
<gene>
    <name evidence="3" type="ORF">TCLT_LOCUS2462</name>
</gene>
<comment type="function">
    <text evidence="1">Central component in molecular interactions underlying sperm crawling. Forms an extensive filament system that extends from sperm villipoda, along the leading edge of the pseudopod.</text>
</comment>
<dbReference type="Gene3D" id="2.60.40.10">
    <property type="entry name" value="Immunoglobulins"/>
    <property type="match status" value="1"/>
</dbReference>
<dbReference type="InterPro" id="IPR000535">
    <property type="entry name" value="MSP_dom"/>
</dbReference>
<dbReference type="STRING" id="103827.A0A0N5CQG1"/>
<dbReference type="OMA" id="MFTIRPS"/>
<dbReference type="WBParaSite" id="TCLT_0000246101-mRNA-1">
    <property type="protein sequence ID" value="TCLT_0000246101-mRNA-1"/>
    <property type="gene ID" value="TCLT_0000246101"/>
</dbReference>
<reference evidence="5" key="1">
    <citation type="submission" date="2017-02" db="UniProtKB">
        <authorList>
            <consortium name="WormBaseParasite"/>
        </authorList>
    </citation>
    <scope>IDENTIFICATION</scope>
</reference>
<keyword evidence="1" id="KW-0963">Cytoplasm</keyword>
<proteinExistence type="predicted"/>